<reference evidence="2" key="1">
    <citation type="submission" date="2021-02" db="EMBL/GenBank/DDBJ databases">
        <authorList>
            <person name="Nowell W R."/>
        </authorList>
    </citation>
    <scope>NUCLEOTIDE SEQUENCE</scope>
</reference>
<gene>
    <name evidence="3" type="ORF">JXQ802_LOCUS10742</name>
    <name evidence="2" type="ORF">PYM288_LOCUS1982</name>
</gene>
<name>A0A813PHZ2_9BILA</name>
<keyword evidence="1" id="KW-1133">Transmembrane helix</keyword>
<proteinExistence type="predicted"/>
<feature type="transmembrane region" description="Helical" evidence="1">
    <location>
        <begin position="95"/>
        <end position="113"/>
    </location>
</feature>
<dbReference type="Proteomes" id="UP000663854">
    <property type="component" value="Unassembled WGS sequence"/>
</dbReference>
<evidence type="ECO:0000313" key="5">
    <source>
        <dbReference type="Proteomes" id="UP000663870"/>
    </source>
</evidence>
<keyword evidence="1" id="KW-0812">Transmembrane</keyword>
<accession>A0A813PHZ2</accession>
<organism evidence="2 4">
    <name type="scientific">Rotaria sordida</name>
    <dbReference type="NCBI Taxonomy" id="392033"/>
    <lineage>
        <taxon>Eukaryota</taxon>
        <taxon>Metazoa</taxon>
        <taxon>Spiralia</taxon>
        <taxon>Gnathifera</taxon>
        <taxon>Rotifera</taxon>
        <taxon>Eurotatoria</taxon>
        <taxon>Bdelloidea</taxon>
        <taxon>Philodinida</taxon>
        <taxon>Philodinidae</taxon>
        <taxon>Rotaria</taxon>
    </lineage>
</organism>
<comment type="caution">
    <text evidence="2">The sequence shown here is derived from an EMBL/GenBank/DDBJ whole genome shotgun (WGS) entry which is preliminary data.</text>
</comment>
<protein>
    <submittedName>
        <fullName evidence="2">Uncharacterized protein</fullName>
    </submittedName>
</protein>
<evidence type="ECO:0000256" key="1">
    <source>
        <dbReference type="SAM" id="Phobius"/>
    </source>
</evidence>
<evidence type="ECO:0000313" key="3">
    <source>
        <dbReference type="EMBL" id="CAF0933050.1"/>
    </source>
</evidence>
<dbReference type="Proteomes" id="UP000663870">
    <property type="component" value="Unassembled WGS sequence"/>
</dbReference>
<sequence length="203" mass="24990">MISFKSKKKYRHKIFQRPSLFVRFKSKHRLKSDFGFSERQEKKFHSKSFFNNFYRIYYSLCISVTFIIRFVIFIDRIIRKLIIFIEKLIRIIRIVHGWIEMIRSIFLAIYLIMSRLMILIFKIYQIFYLLSILFEPFRNRTFEKAVRSFSHFIYEYYSSNGACYTLKARTNHVIGKIRAKWKKNSIIIHDDDIYYDALNEEYQ</sequence>
<evidence type="ECO:0000313" key="4">
    <source>
        <dbReference type="Proteomes" id="UP000663854"/>
    </source>
</evidence>
<dbReference type="EMBL" id="CAJNOH010000012">
    <property type="protein sequence ID" value="CAF0749106.1"/>
    <property type="molecule type" value="Genomic_DNA"/>
</dbReference>
<dbReference type="AlphaFoldDB" id="A0A813PHZ2"/>
<feature type="transmembrane region" description="Helical" evidence="1">
    <location>
        <begin position="56"/>
        <end position="74"/>
    </location>
</feature>
<keyword evidence="1" id="KW-0472">Membrane</keyword>
<feature type="transmembrane region" description="Helical" evidence="1">
    <location>
        <begin position="119"/>
        <end position="137"/>
    </location>
</feature>
<keyword evidence="5" id="KW-1185">Reference proteome</keyword>
<dbReference type="EMBL" id="CAJNOL010000207">
    <property type="protein sequence ID" value="CAF0933050.1"/>
    <property type="molecule type" value="Genomic_DNA"/>
</dbReference>
<evidence type="ECO:0000313" key="2">
    <source>
        <dbReference type="EMBL" id="CAF0749106.1"/>
    </source>
</evidence>